<evidence type="ECO:0000256" key="2">
    <source>
        <dbReference type="ARBA" id="ARBA00022475"/>
    </source>
</evidence>
<evidence type="ECO:0000313" key="8">
    <source>
        <dbReference type="EMBL" id="MFG3818900.1"/>
    </source>
</evidence>
<evidence type="ECO:0000256" key="4">
    <source>
        <dbReference type="ARBA" id="ARBA00022989"/>
    </source>
</evidence>
<comment type="caution">
    <text evidence="8">The sequence shown here is derived from an EMBL/GenBank/DDBJ whole genome shotgun (WGS) entry which is preliminary data.</text>
</comment>
<accession>A0ABW7CFK7</accession>
<dbReference type="Pfam" id="PF01292">
    <property type="entry name" value="Ni_hydr_CYTB"/>
    <property type="match status" value="1"/>
</dbReference>
<sequence length="198" mass="22062">MAKAQPYQPSLLRFLHGISASLGIGAIVTAALTYNTYDGRWGRLPLPPIADIEGLHGTFGLFFLVMLLPLALYSFYLGSHRLLSIAALRQLGNQQAGQTWRSLHRLANTLMLLAAGLAVVSGRQIKEEWLPAGEFHHVWYSVHLAAWVVMVLCLGLHVAAALRSGGWPLIRSMLSWQVRSSDRPQAWWSQVQGIWRRS</sequence>
<organism evidence="8 9">
    <name type="scientific">Limnothrix redekei LRLZ20PSL1</name>
    <dbReference type="NCBI Taxonomy" id="3112953"/>
    <lineage>
        <taxon>Bacteria</taxon>
        <taxon>Bacillati</taxon>
        <taxon>Cyanobacteriota</taxon>
        <taxon>Cyanophyceae</taxon>
        <taxon>Pseudanabaenales</taxon>
        <taxon>Pseudanabaenaceae</taxon>
        <taxon>Limnothrix</taxon>
    </lineage>
</organism>
<dbReference type="InterPro" id="IPR011577">
    <property type="entry name" value="Cyt_b561_bac/Ni-Hgenase"/>
</dbReference>
<evidence type="ECO:0000256" key="5">
    <source>
        <dbReference type="ARBA" id="ARBA00023136"/>
    </source>
</evidence>
<proteinExistence type="predicted"/>
<dbReference type="InterPro" id="IPR016174">
    <property type="entry name" value="Di-haem_cyt_TM"/>
</dbReference>
<keyword evidence="2" id="KW-1003">Cell membrane</keyword>
<dbReference type="EMBL" id="JAZAQF010000086">
    <property type="protein sequence ID" value="MFG3818900.1"/>
    <property type="molecule type" value="Genomic_DNA"/>
</dbReference>
<comment type="subcellular location">
    <subcellularLocation>
        <location evidence="1">Cell membrane</location>
        <topology evidence="1">Multi-pass membrane protein</topology>
    </subcellularLocation>
</comment>
<feature type="transmembrane region" description="Helical" evidence="6">
    <location>
        <begin position="137"/>
        <end position="162"/>
    </location>
</feature>
<feature type="domain" description="Cytochrome b561 bacterial/Ni-hydrogenase" evidence="7">
    <location>
        <begin position="8"/>
        <end position="175"/>
    </location>
</feature>
<feature type="transmembrane region" description="Helical" evidence="6">
    <location>
        <begin position="106"/>
        <end position="125"/>
    </location>
</feature>
<reference evidence="9" key="1">
    <citation type="journal article" date="2024" name="Algal Res.">
        <title>Biochemical, toxicological and genomic investigation of a high-biomass producing Limnothrix strain isolated from Italian shallow drinking water reservoir.</title>
        <authorList>
            <person name="Simonazzi M."/>
            <person name="Shishido T.K."/>
            <person name="Delbaje E."/>
            <person name="Wahlsten M."/>
            <person name="Fewer D.P."/>
            <person name="Sivonen K."/>
            <person name="Pezzolesi L."/>
            <person name="Pistocchi R."/>
        </authorList>
    </citation>
    <scope>NUCLEOTIDE SEQUENCE [LARGE SCALE GENOMIC DNA]</scope>
    <source>
        <strain evidence="9">LRLZ20PSL1</strain>
    </source>
</reference>
<evidence type="ECO:0000256" key="6">
    <source>
        <dbReference type="SAM" id="Phobius"/>
    </source>
</evidence>
<evidence type="ECO:0000259" key="7">
    <source>
        <dbReference type="Pfam" id="PF01292"/>
    </source>
</evidence>
<keyword evidence="3 6" id="KW-0812">Transmembrane</keyword>
<evidence type="ECO:0000256" key="3">
    <source>
        <dbReference type="ARBA" id="ARBA00022692"/>
    </source>
</evidence>
<evidence type="ECO:0000313" key="9">
    <source>
        <dbReference type="Proteomes" id="UP001604335"/>
    </source>
</evidence>
<keyword evidence="5 6" id="KW-0472">Membrane</keyword>
<feature type="transmembrane region" description="Helical" evidence="6">
    <location>
        <begin position="12"/>
        <end position="34"/>
    </location>
</feature>
<dbReference type="Proteomes" id="UP001604335">
    <property type="component" value="Unassembled WGS sequence"/>
</dbReference>
<keyword evidence="4 6" id="KW-1133">Transmembrane helix</keyword>
<name>A0ABW7CFK7_9CYAN</name>
<evidence type="ECO:0000256" key="1">
    <source>
        <dbReference type="ARBA" id="ARBA00004651"/>
    </source>
</evidence>
<gene>
    <name evidence="8" type="ORF">VPK24_14745</name>
</gene>
<dbReference type="SUPFAM" id="SSF81342">
    <property type="entry name" value="Transmembrane di-heme cytochromes"/>
    <property type="match status" value="1"/>
</dbReference>
<feature type="transmembrane region" description="Helical" evidence="6">
    <location>
        <begin position="54"/>
        <end position="76"/>
    </location>
</feature>
<keyword evidence="9" id="KW-1185">Reference proteome</keyword>
<dbReference type="RefSeq" id="WP_393014511.1">
    <property type="nucleotide sequence ID" value="NZ_JAZAQF010000086.1"/>
</dbReference>
<protein>
    <submittedName>
        <fullName evidence="8">Cytochrome b/b6 domain-containing protein</fullName>
    </submittedName>
</protein>